<dbReference type="SMART" id="SM00490">
    <property type="entry name" value="HELICc"/>
    <property type="match status" value="1"/>
</dbReference>
<keyword evidence="2" id="KW-0378">Hydrolase</keyword>
<dbReference type="SUPFAM" id="SSF52540">
    <property type="entry name" value="P-loop containing nucleoside triphosphate hydrolases"/>
    <property type="match status" value="2"/>
</dbReference>
<dbReference type="PROSITE" id="PS51194">
    <property type="entry name" value="HELICASE_CTER"/>
    <property type="match status" value="1"/>
</dbReference>
<dbReference type="SMART" id="SM00487">
    <property type="entry name" value="DEXDc"/>
    <property type="match status" value="1"/>
</dbReference>
<accession>A0ABR7IDG5</accession>
<evidence type="ECO:0000256" key="3">
    <source>
        <dbReference type="ARBA" id="ARBA00022806"/>
    </source>
</evidence>
<dbReference type="CDD" id="cd18793">
    <property type="entry name" value="SF2_C_SNF"/>
    <property type="match status" value="1"/>
</dbReference>
<dbReference type="InterPro" id="IPR000330">
    <property type="entry name" value="SNF2_N"/>
</dbReference>
<evidence type="ECO:0000256" key="2">
    <source>
        <dbReference type="ARBA" id="ARBA00022801"/>
    </source>
</evidence>
<dbReference type="Gene3D" id="3.40.50.300">
    <property type="entry name" value="P-loop containing nucleotide triphosphate hydrolases"/>
    <property type="match status" value="1"/>
</dbReference>
<keyword evidence="5" id="KW-0175">Coiled coil</keyword>
<protein>
    <submittedName>
        <fullName evidence="8">DEAD/DEAH box helicase family protein</fullName>
    </submittedName>
</protein>
<keyword evidence="4" id="KW-0067">ATP-binding</keyword>
<feature type="domain" description="Helicase C-terminal" evidence="7">
    <location>
        <begin position="399"/>
        <end position="581"/>
    </location>
</feature>
<dbReference type="CDD" id="cd18011">
    <property type="entry name" value="DEXDc_RapA"/>
    <property type="match status" value="1"/>
</dbReference>
<dbReference type="Pfam" id="PF00176">
    <property type="entry name" value="SNF2-rel_dom"/>
    <property type="match status" value="1"/>
</dbReference>
<dbReference type="InterPro" id="IPR038718">
    <property type="entry name" value="SNF2-like_sf"/>
</dbReference>
<dbReference type="NCBIfam" id="NF038318">
    <property type="entry name" value="DISARM_DrmD_b"/>
    <property type="match status" value="1"/>
</dbReference>
<comment type="caution">
    <text evidence="8">The sequence shown here is derived from an EMBL/GenBank/DDBJ whole genome shotgun (WGS) entry which is preliminary data.</text>
</comment>
<sequence length="872" mass="100687">MENNLLLEQYSRYKKIALKESHYSCLLNAHIDPNPHQVNAFCAAVQALKTGGIILADEVGLGKTIEAGLVINYVINAGARNIMIVLPATLRKQWEIELEEKFNLESSILDRLTVDKDRSTWKAWLENSNKTKIAIVSYDYSSKLMKTFPKVKWDFIVIDEAHNLRNVFHGTKRAKNLYEITKGIPKILLTATPLQNRLSDLHGLASFIDDRIFGPEKIFNRKFVESGDYSELKEELSPILYRTLRKDVGKYMDFKKRTCITVDFKLSDAEAELYNQVNAFLKRKTLYSIPVNNRSLIILVIRKLLASSSFALVETFEVFKERLNKLYQGSKSANAQEGFDLFLEFLEDEIDESDFEDKEDEDVIVQKQEIQEEIELVQKIIDTAVLITENAKVEALKTAISTAFEHQKELGIDEKVVVFTESKRTQKYIASELRKSGYSEADIILFNGDFDDSMTKEIYRAWQVKNYGNVNYGRSVEYKHAIVDYFKNNAKILIVTDSGSEGLNLQFCNTVINYDLPWNPQKIEQRIGRCHRYGQKHDVVAINLLNTENEADRRVYEILRHKFELFDGVFGASDVALGALQSGTGFEQQVLNIYQSCDSNNEFDNEFDKLDKKLDSELNSQAVKLQNLLITESPDAKEASLDATKAEISEYLKEVEYWNQFNEPEMDGKTYYWQIDNWGRDSLGSHGTLFLGAFCNNTEILFPVLLLCDENGEYVEFDEKDIVTAIEDADDSDIKFFTPTPKEEENYRKIYDKLLLEMSKKYEDSVQPIKDYNKEKIDNWFKIQIDQISLKMQDLQKEIENLLIEESMSSNRYEKEEILKKAAEKKKQLDKQQDGIGEKVKALKREADRTIEEFNAQYDINPVILVNIALKF</sequence>
<dbReference type="EMBL" id="JACOQH010000014">
    <property type="protein sequence ID" value="MBC5754945.1"/>
    <property type="molecule type" value="Genomic_DNA"/>
</dbReference>
<dbReference type="GO" id="GO:0004386">
    <property type="term" value="F:helicase activity"/>
    <property type="evidence" value="ECO:0007669"/>
    <property type="project" value="UniProtKB-KW"/>
</dbReference>
<dbReference type="InterPro" id="IPR049730">
    <property type="entry name" value="SNF2/RAD54-like_C"/>
</dbReference>
<dbReference type="Proteomes" id="UP000621540">
    <property type="component" value="Unassembled WGS sequence"/>
</dbReference>
<gene>
    <name evidence="8" type="ORF">H8Z76_13225</name>
</gene>
<reference evidence="8 9" key="1">
    <citation type="submission" date="2020-08" db="EMBL/GenBank/DDBJ databases">
        <title>Genome public.</title>
        <authorList>
            <person name="Liu C."/>
            <person name="Sun Q."/>
        </authorList>
    </citation>
    <scope>NUCLEOTIDE SEQUENCE [LARGE SCALE GENOMIC DNA]</scope>
    <source>
        <strain evidence="8 9">BX0805</strain>
    </source>
</reference>
<feature type="domain" description="Helicase ATP-binding" evidence="6">
    <location>
        <begin position="44"/>
        <end position="211"/>
    </location>
</feature>
<dbReference type="Pfam" id="PF00271">
    <property type="entry name" value="Helicase_C"/>
    <property type="match status" value="1"/>
</dbReference>
<dbReference type="Gene3D" id="3.40.50.10810">
    <property type="entry name" value="Tandem AAA-ATPase domain"/>
    <property type="match status" value="1"/>
</dbReference>
<dbReference type="RefSeq" id="WP_186982812.1">
    <property type="nucleotide sequence ID" value="NZ_JACOQH010000014.1"/>
</dbReference>
<evidence type="ECO:0000256" key="1">
    <source>
        <dbReference type="ARBA" id="ARBA00022741"/>
    </source>
</evidence>
<evidence type="ECO:0000313" key="8">
    <source>
        <dbReference type="EMBL" id="MBC5754945.1"/>
    </source>
</evidence>
<dbReference type="InterPro" id="IPR027417">
    <property type="entry name" value="P-loop_NTPase"/>
</dbReference>
<keyword evidence="3 8" id="KW-0347">Helicase</keyword>
<evidence type="ECO:0000256" key="5">
    <source>
        <dbReference type="SAM" id="Coils"/>
    </source>
</evidence>
<keyword evidence="1" id="KW-0547">Nucleotide-binding</keyword>
<evidence type="ECO:0000259" key="7">
    <source>
        <dbReference type="PROSITE" id="PS51194"/>
    </source>
</evidence>
<dbReference type="PROSITE" id="PS51192">
    <property type="entry name" value="HELICASE_ATP_BIND_1"/>
    <property type="match status" value="1"/>
</dbReference>
<name>A0ABR7IDG5_9FIRM</name>
<evidence type="ECO:0000259" key="6">
    <source>
        <dbReference type="PROSITE" id="PS51192"/>
    </source>
</evidence>
<proteinExistence type="predicted"/>
<feature type="coiled-coil region" evidence="5">
    <location>
        <begin position="785"/>
        <end position="846"/>
    </location>
</feature>
<organism evidence="8 9">
    <name type="scientific">Roseburia yibonii</name>
    <dbReference type="NCBI Taxonomy" id="2763063"/>
    <lineage>
        <taxon>Bacteria</taxon>
        <taxon>Bacillati</taxon>
        <taxon>Bacillota</taxon>
        <taxon>Clostridia</taxon>
        <taxon>Lachnospirales</taxon>
        <taxon>Lachnospiraceae</taxon>
        <taxon>Roseburia</taxon>
    </lineage>
</organism>
<dbReference type="InterPro" id="IPR001650">
    <property type="entry name" value="Helicase_C-like"/>
</dbReference>
<dbReference type="PANTHER" id="PTHR10799">
    <property type="entry name" value="SNF2/RAD54 HELICASE FAMILY"/>
    <property type="match status" value="1"/>
</dbReference>
<evidence type="ECO:0000256" key="4">
    <source>
        <dbReference type="ARBA" id="ARBA00022840"/>
    </source>
</evidence>
<evidence type="ECO:0000313" key="9">
    <source>
        <dbReference type="Proteomes" id="UP000621540"/>
    </source>
</evidence>
<dbReference type="InterPro" id="IPR014001">
    <property type="entry name" value="Helicase_ATP-bd"/>
</dbReference>
<keyword evidence="9" id="KW-1185">Reference proteome</keyword>
<dbReference type="InterPro" id="IPR057342">
    <property type="entry name" value="DEXDc_RapA"/>
</dbReference>